<dbReference type="AlphaFoldDB" id="A0A345YIL4"/>
<proteinExistence type="predicted"/>
<evidence type="ECO:0000256" key="3">
    <source>
        <dbReference type="PIRNR" id="PIRNR002070"/>
    </source>
</evidence>
<dbReference type="InterPro" id="IPR000424">
    <property type="entry name" value="Primosome_PriB/ssb"/>
</dbReference>
<evidence type="ECO:0000256" key="1">
    <source>
        <dbReference type="ARBA" id="ARBA00023125"/>
    </source>
</evidence>
<organism evidence="5 6">
    <name type="scientific">Erythrobacter aureus</name>
    <dbReference type="NCBI Taxonomy" id="2182384"/>
    <lineage>
        <taxon>Bacteria</taxon>
        <taxon>Pseudomonadati</taxon>
        <taxon>Pseudomonadota</taxon>
        <taxon>Alphaproteobacteria</taxon>
        <taxon>Sphingomonadales</taxon>
        <taxon>Erythrobacteraceae</taxon>
        <taxon>Erythrobacter/Porphyrobacter group</taxon>
        <taxon>Erythrobacter</taxon>
    </lineage>
</organism>
<dbReference type="PROSITE" id="PS50935">
    <property type="entry name" value="SSB"/>
    <property type="match status" value="1"/>
</dbReference>
<dbReference type="GO" id="GO:0003697">
    <property type="term" value="F:single-stranded DNA binding"/>
    <property type="evidence" value="ECO:0007669"/>
    <property type="project" value="InterPro"/>
</dbReference>
<dbReference type="KEGG" id="err:DVR09_15025"/>
<dbReference type="Gene3D" id="2.40.50.140">
    <property type="entry name" value="Nucleic acid-binding proteins"/>
    <property type="match status" value="1"/>
</dbReference>
<sequence length="159" mass="17566">MQNFHGDLMNRAILVGTVVSQPNLIELKNNSSITKFRLQTTDVYHVDGDLRERSQTHLIDVWNAQLQKDVTPGLQKGDFVSIEGAIESRKVTGDDGEKWVTSIVIRNNGAIQVFAPGSNVSTRGEAGDYGVNVDHRRKPEDAGEDAGDNQNQGDEEPMY</sequence>
<dbReference type="OrthoDB" id="9809878at2"/>
<name>A0A345YIL4_9SPHN</name>
<gene>
    <name evidence="5" type="ORF">DVR09_15025</name>
</gene>
<keyword evidence="5" id="KW-0614">Plasmid</keyword>
<dbReference type="PANTHER" id="PTHR10302">
    <property type="entry name" value="SINGLE-STRANDED DNA-BINDING PROTEIN"/>
    <property type="match status" value="1"/>
</dbReference>
<evidence type="ECO:0000313" key="5">
    <source>
        <dbReference type="EMBL" id="AXK43766.1"/>
    </source>
</evidence>
<accession>A0A345YIL4</accession>
<dbReference type="InterPro" id="IPR012340">
    <property type="entry name" value="NA-bd_OB-fold"/>
</dbReference>
<dbReference type="PANTHER" id="PTHR10302:SF0">
    <property type="entry name" value="SINGLE-STRANDED DNA-BINDING PROTEIN, MITOCHONDRIAL"/>
    <property type="match status" value="1"/>
</dbReference>
<keyword evidence="6" id="KW-1185">Reference proteome</keyword>
<evidence type="ECO:0000256" key="4">
    <source>
        <dbReference type="SAM" id="MobiDB-lite"/>
    </source>
</evidence>
<dbReference type="GO" id="GO:0009295">
    <property type="term" value="C:nucleoid"/>
    <property type="evidence" value="ECO:0007669"/>
    <property type="project" value="TreeGrafter"/>
</dbReference>
<dbReference type="InterPro" id="IPR011344">
    <property type="entry name" value="ssDNA-bd"/>
</dbReference>
<dbReference type="Proteomes" id="UP000254508">
    <property type="component" value="Plasmid unnamed"/>
</dbReference>
<feature type="compositionally biased region" description="Acidic residues" evidence="4">
    <location>
        <begin position="142"/>
        <end position="159"/>
    </location>
</feature>
<dbReference type="PIRSF" id="PIRSF002070">
    <property type="entry name" value="SSB"/>
    <property type="match status" value="1"/>
</dbReference>
<dbReference type="EMBL" id="CP031358">
    <property type="protein sequence ID" value="AXK43766.1"/>
    <property type="molecule type" value="Genomic_DNA"/>
</dbReference>
<geneLocation type="plasmid" evidence="5 6">
    <name>unnamed</name>
</geneLocation>
<dbReference type="GO" id="GO:0006310">
    <property type="term" value="P:DNA recombination"/>
    <property type="evidence" value="ECO:0007669"/>
    <property type="project" value="UniProtKB-KW"/>
</dbReference>
<dbReference type="CDD" id="cd04496">
    <property type="entry name" value="SSB_OBF"/>
    <property type="match status" value="1"/>
</dbReference>
<dbReference type="Pfam" id="PF00436">
    <property type="entry name" value="SSB"/>
    <property type="match status" value="1"/>
</dbReference>
<keyword evidence="2" id="KW-0233">DNA recombination</keyword>
<dbReference type="GO" id="GO:0006260">
    <property type="term" value="P:DNA replication"/>
    <property type="evidence" value="ECO:0007669"/>
    <property type="project" value="InterPro"/>
</dbReference>
<evidence type="ECO:0000313" key="6">
    <source>
        <dbReference type="Proteomes" id="UP000254508"/>
    </source>
</evidence>
<protein>
    <recommendedName>
        <fullName evidence="3">Single-stranded DNA-binding protein</fullName>
    </recommendedName>
</protein>
<reference evidence="5 6" key="1">
    <citation type="submission" date="2018-07" db="EMBL/GenBank/DDBJ databases">
        <title>Genome sequence of Erythrobacter strain YH-07, an antagonistic bacterium isolated from Yellow Sea.</title>
        <authorList>
            <person name="Tang T."/>
            <person name="Liu Q."/>
            <person name="Sun X."/>
        </authorList>
    </citation>
    <scope>NUCLEOTIDE SEQUENCE [LARGE SCALE GENOMIC DNA]</scope>
    <source>
        <strain evidence="5 6">YH-07</strain>
        <plasmid evidence="5 6">unnamed</plasmid>
    </source>
</reference>
<feature type="region of interest" description="Disordered" evidence="4">
    <location>
        <begin position="117"/>
        <end position="159"/>
    </location>
</feature>
<dbReference type="SUPFAM" id="SSF50249">
    <property type="entry name" value="Nucleic acid-binding proteins"/>
    <property type="match status" value="1"/>
</dbReference>
<evidence type="ECO:0000256" key="2">
    <source>
        <dbReference type="ARBA" id="ARBA00023172"/>
    </source>
</evidence>
<keyword evidence="1 3" id="KW-0238">DNA-binding</keyword>